<accession>A0A7W5TQQ9</accession>
<comment type="caution">
    <text evidence="7">The sequence shown here is derived from an EMBL/GenBank/DDBJ whole genome shotgun (WGS) entry which is preliminary data.</text>
</comment>
<organism evidence="7 8">
    <name type="scientific">Garicola koreensis</name>
    <dbReference type="NCBI Taxonomy" id="1262554"/>
    <lineage>
        <taxon>Bacteria</taxon>
        <taxon>Bacillati</taxon>
        <taxon>Actinomycetota</taxon>
        <taxon>Actinomycetes</taxon>
        <taxon>Micrococcales</taxon>
        <taxon>Micrococcaceae</taxon>
        <taxon>Garicola</taxon>
    </lineage>
</organism>
<comment type="cofactor">
    <cofactor evidence="1">
        <name>Mg(2+)</name>
        <dbReference type="ChEBI" id="CHEBI:18420"/>
    </cofactor>
</comment>
<evidence type="ECO:0000256" key="3">
    <source>
        <dbReference type="ARBA" id="ARBA00022679"/>
    </source>
</evidence>
<comment type="similarity">
    <text evidence="2 6">Belongs to the FPP/GGPP synthase family.</text>
</comment>
<dbReference type="Proteomes" id="UP000547528">
    <property type="component" value="Unassembled WGS sequence"/>
</dbReference>
<proteinExistence type="inferred from homology"/>
<keyword evidence="5" id="KW-0460">Magnesium</keyword>
<dbReference type="SFLD" id="SFLDS00005">
    <property type="entry name" value="Isoprenoid_Synthase_Type_I"/>
    <property type="match status" value="1"/>
</dbReference>
<dbReference type="RefSeq" id="WP_183357727.1">
    <property type="nucleotide sequence ID" value="NZ_BAABKR010000001.1"/>
</dbReference>
<dbReference type="InterPro" id="IPR008949">
    <property type="entry name" value="Isoprenoid_synthase_dom_sf"/>
</dbReference>
<dbReference type="EC" id="2.5.1.1" evidence="7"/>
<evidence type="ECO:0000256" key="5">
    <source>
        <dbReference type="ARBA" id="ARBA00022842"/>
    </source>
</evidence>
<dbReference type="GO" id="GO:0046872">
    <property type="term" value="F:metal ion binding"/>
    <property type="evidence" value="ECO:0007669"/>
    <property type="project" value="UniProtKB-KW"/>
</dbReference>
<keyword evidence="8" id="KW-1185">Reference proteome</keyword>
<dbReference type="InterPro" id="IPR000092">
    <property type="entry name" value="Polyprenyl_synt"/>
</dbReference>
<dbReference type="SUPFAM" id="SSF48576">
    <property type="entry name" value="Terpenoid synthases"/>
    <property type="match status" value="1"/>
</dbReference>
<dbReference type="GO" id="GO:0004337">
    <property type="term" value="F:(2E,6E)-farnesyl diphosphate synthase activity"/>
    <property type="evidence" value="ECO:0007669"/>
    <property type="project" value="UniProtKB-EC"/>
</dbReference>
<evidence type="ECO:0000256" key="2">
    <source>
        <dbReference type="ARBA" id="ARBA00006706"/>
    </source>
</evidence>
<dbReference type="EC" id="2.5.1.10" evidence="7"/>
<protein>
    <submittedName>
        <fullName evidence="7">Geranylgeranyl diphosphate synthase type I</fullName>
        <ecNumber evidence="7">2.5.1.1</ecNumber>
        <ecNumber evidence="7">2.5.1.10</ecNumber>
        <ecNumber evidence="7">2.5.1.29</ecNumber>
    </submittedName>
</protein>
<dbReference type="PROSITE" id="PS00723">
    <property type="entry name" value="POLYPRENYL_SYNTHASE_1"/>
    <property type="match status" value="1"/>
</dbReference>
<evidence type="ECO:0000256" key="6">
    <source>
        <dbReference type="RuleBase" id="RU004466"/>
    </source>
</evidence>
<dbReference type="GO" id="GO:0008299">
    <property type="term" value="P:isoprenoid biosynthetic process"/>
    <property type="evidence" value="ECO:0007669"/>
    <property type="project" value="InterPro"/>
</dbReference>
<dbReference type="Gene3D" id="1.10.600.10">
    <property type="entry name" value="Farnesyl Diphosphate Synthase"/>
    <property type="match status" value="1"/>
</dbReference>
<name>A0A7W5TQQ9_9MICC</name>
<evidence type="ECO:0000313" key="8">
    <source>
        <dbReference type="Proteomes" id="UP000547528"/>
    </source>
</evidence>
<dbReference type="Pfam" id="PF00348">
    <property type="entry name" value="polyprenyl_synt"/>
    <property type="match status" value="1"/>
</dbReference>
<keyword evidence="4" id="KW-0479">Metal-binding</keyword>
<evidence type="ECO:0000256" key="1">
    <source>
        <dbReference type="ARBA" id="ARBA00001946"/>
    </source>
</evidence>
<dbReference type="EC" id="2.5.1.29" evidence="7"/>
<evidence type="ECO:0000313" key="7">
    <source>
        <dbReference type="EMBL" id="MBB3667405.1"/>
    </source>
</evidence>
<sequence>MSGQDFVQRVNDRCAAFLEAKRDQVRAVSAEADELVSSLTALTAGGKKLRPVLARIGWRASGAADEEAAVEHLGVALELFQAAALIHDDVIDRSATRRGQPSTHRRFASLHTQHSFAGDAEHFGTAGAILTGDLALSWAAEAFDQAEQAAAAPSRSGRETFRTMHTEVITGQYLDVLSEVAAAPADEATAVARARAVLTYKSAKYSTQYPVALGCSLTGGHPDLQQALARAALPVGVAFQLRDDLLGVFGDPQITGKPVGDDLREGKRTELVTYGLFRSPSPASEKLASMLGREDLSEDDVDAAREILLSCGAVAAVEAEIDALVRASVDAEGPLRQLGVGQPVLEDFAEVRQRLVARTS</sequence>
<dbReference type="PROSITE" id="PS00444">
    <property type="entry name" value="POLYPRENYL_SYNTHASE_2"/>
    <property type="match status" value="1"/>
</dbReference>
<dbReference type="GO" id="GO:0004161">
    <property type="term" value="F:dimethylallyltranstransferase activity"/>
    <property type="evidence" value="ECO:0007669"/>
    <property type="project" value="UniProtKB-EC"/>
</dbReference>
<dbReference type="CDD" id="cd00685">
    <property type="entry name" value="Trans_IPPS_HT"/>
    <property type="match status" value="1"/>
</dbReference>
<dbReference type="AlphaFoldDB" id="A0A7W5TQQ9"/>
<evidence type="ECO:0000256" key="4">
    <source>
        <dbReference type="ARBA" id="ARBA00022723"/>
    </source>
</evidence>
<dbReference type="GO" id="GO:0004311">
    <property type="term" value="F:geranylgeranyl diphosphate synthase activity"/>
    <property type="evidence" value="ECO:0007669"/>
    <property type="project" value="UniProtKB-EC"/>
</dbReference>
<dbReference type="PANTHER" id="PTHR12001">
    <property type="entry name" value="GERANYLGERANYL PYROPHOSPHATE SYNTHASE"/>
    <property type="match status" value="1"/>
</dbReference>
<gene>
    <name evidence="7" type="ORF">FHX47_000998</name>
</gene>
<reference evidence="7 8" key="1">
    <citation type="submission" date="2020-08" db="EMBL/GenBank/DDBJ databases">
        <title>Sequencing the genomes of 1000 actinobacteria strains.</title>
        <authorList>
            <person name="Klenk H.-P."/>
        </authorList>
    </citation>
    <scope>NUCLEOTIDE SEQUENCE [LARGE SCALE GENOMIC DNA]</scope>
    <source>
        <strain evidence="7 8">DSM 28238</strain>
    </source>
</reference>
<dbReference type="EMBL" id="JACIBT010000001">
    <property type="protein sequence ID" value="MBB3667405.1"/>
    <property type="molecule type" value="Genomic_DNA"/>
</dbReference>
<keyword evidence="3 6" id="KW-0808">Transferase</keyword>
<dbReference type="PANTHER" id="PTHR12001:SF85">
    <property type="entry name" value="SHORT CHAIN ISOPRENYL DIPHOSPHATE SYNTHASE"/>
    <property type="match status" value="1"/>
</dbReference>
<dbReference type="InterPro" id="IPR033749">
    <property type="entry name" value="Polyprenyl_synt_CS"/>
</dbReference>